<dbReference type="GO" id="GO:0016829">
    <property type="term" value="F:lyase activity"/>
    <property type="evidence" value="ECO:0007669"/>
    <property type="project" value="UniProtKB-KW"/>
</dbReference>
<dbReference type="SUPFAM" id="SSF48371">
    <property type="entry name" value="ARM repeat"/>
    <property type="match status" value="1"/>
</dbReference>
<name>A0ABX1H602_9ACTN</name>
<dbReference type="InterPro" id="IPR016024">
    <property type="entry name" value="ARM-type_fold"/>
</dbReference>
<evidence type="ECO:0000313" key="1">
    <source>
        <dbReference type="EMBL" id="NKI43787.1"/>
    </source>
</evidence>
<reference evidence="1 2" key="1">
    <citation type="submission" date="2020-04" db="EMBL/GenBank/DDBJ databases">
        <title>Phylogenetic Diversity and Antibacterial Activity against Ralstonia solanacearum of Endophytic Actinomycete Isolated from Moss.</title>
        <authorList>
            <person name="Zhuang X."/>
        </authorList>
    </citation>
    <scope>NUCLEOTIDE SEQUENCE [LARGE SCALE GENOMIC DNA]</scope>
    <source>
        <strain evidence="1 2">LD120</strain>
    </source>
</reference>
<dbReference type="RefSeq" id="WP_168541497.1">
    <property type="nucleotide sequence ID" value="NZ_JAAWWP010000013.1"/>
</dbReference>
<accession>A0ABX1H602</accession>
<gene>
    <name evidence="1" type="ORF">HFV08_21550</name>
</gene>
<proteinExistence type="predicted"/>
<comment type="caution">
    <text evidence="1">The sequence shown here is derived from an EMBL/GenBank/DDBJ whole genome shotgun (WGS) entry which is preliminary data.</text>
</comment>
<protein>
    <submittedName>
        <fullName evidence="1">Adenylosuccinate lyase</fullName>
        <ecNumber evidence="1">4.3.2.2</ecNumber>
    </submittedName>
</protein>
<dbReference type="SMART" id="SM00567">
    <property type="entry name" value="EZ_HEAT"/>
    <property type="match status" value="3"/>
</dbReference>
<organism evidence="1 2">
    <name type="scientific">Streptomyces physcomitrii</name>
    <dbReference type="NCBI Taxonomy" id="2724184"/>
    <lineage>
        <taxon>Bacteria</taxon>
        <taxon>Bacillati</taxon>
        <taxon>Actinomycetota</taxon>
        <taxon>Actinomycetes</taxon>
        <taxon>Kitasatosporales</taxon>
        <taxon>Streptomycetaceae</taxon>
        <taxon>Streptomyces</taxon>
    </lineage>
</organism>
<dbReference type="NCBIfam" id="NF006501">
    <property type="entry name" value="PRK08937.3-1"/>
    <property type="match status" value="1"/>
</dbReference>
<dbReference type="InterPro" id="IPR004155">
    <property type="entry name" value="PBS_lyase_HEAT"/>
</dbReference>
<dbReference type="Pfam" id="PF03130">
    <property type="entry name" value="HEAT_PBS"/>
    <property type="match status" value="1"/>
</dbReference>
<keyword evidence="1" id="KW-0456">Lyase</keyword>
<sequence>MDKELRALTERLRVEARGSGGYEELLGTADHEALAAVLTVPGQPLWARELAAFRLGSAGDKRAFEALVLLLNHRDPERCATAAEALARLGDPRTARAAAALATNSLRTAYALHPVRLLTALRAPESVPALITTLERLLTPHEIHWRVALACVEGLGALGDPRARPVLTAATGHPRLAAASAAALARLGS</sequence>
<evidence type="ECO:0000313" key="2">
    <source>
        <dbReference type="Proteomes" id="UP000772196"/>
    </source>
</evidence>
<dbReference type="EMBL" id="JAAWWP010000013">
    <property type="protein sequence ID" value="NKI43787.1"/>
    <property type="molecule type" value="Genomic_DNA"/>
</dbReference>
<dbReference type="EC" id="4.3.2.2" evidence="1"/>
<keyword evidence="2" id="KW-1185">Reference proteome</keyword>
<dbReference type="Gene3D" id="1.25.10.10">
    <property type="entry name" value="Leucine-rich Repeat Variant"/>
    <property type="match status" value="1"/>
</dbReference>
<dbReference type="Proteomes" id="UP000772196">
    <property type="component" value="Unassembled WGS sequence"/>
</dbReference>
<dbReference type="InterPro" id="IPR011989">
    <property type="entry name" value="ARM-like"/>
</dbReference>